<evidence type="ECO:0000259" key="8">
    <source>
        <dbReference type="PROSITE" id="PS50850"/>
    </source>
</evidence>
<keyword evidence="5 7" id="KW-1133">Transmembrane helix</keyword>
<dbReference type="InterPro" id="IPR050171">
    <property type="entry name" value="MFS_Transporters"/>
</dbReference>
<dbReference type="EMBL" id="DWWD01000046">
    <property type="protein sequence ID" value="HJC51291.1"/>
    <property type="molecule type" value="Genomic_DNA"/>
</dbReference>
<feature type="domain" description="Major facilitator superfamily (MFS) profile" evidence="8">
    <location>
        <begin position="1"/>
        <end position="384"/>
    </location>
</feature>
<evidence type="ECO:0000313" key="10">
    <source>
        <dbReference type="Proteomes" id="UP000823904"/>
    </source>
</evidence>
<evidence type="ECO:0000256" key="6">
    <source>
        <dbReference type="ARBA" id="ARBA00023136"/>
    </source>
</evidence>
<feature type="transmembrane region" description="Helical" evidence="7">
    <location>
        <begin position="74"/>
        <end position="93"/>
    </location>
</feature>
<dbReference type="InterPro" id="IPR011701">
    <property type="entry name" value="MFS"/>
</dbReference>
<feature type="transmembrane region" description="Helical" evidence="7">
    <location>
        <begin position="205"/>
        <end position="227"/>
    </location>
</feature>
<dbReference type="PANTHER" id="PTHR23517:SF13">
    <property type="entry name" value="MAJOR FACILITATOR SUPERFAMILY MFS_1"/>
    <property type="match status" value="1"/>
</dbReference>
<dbReference type="SUPFAM" id="SSF103473">
    <property type="entry name" value="MFS general substrate transporter"/>
    <property type="match status" value="1"/>
</dbReference>
<feature type="transmembrane region" description="Helical" evidence="7">
    <location>
        <begin position="336"/>
        <end position="355"/>
    </location>
</feature>
<dbReference type="AlphaFoldDB" id="A0A9D2PIA8"/>
<comment type="subcellular location">
    <subcellularLocation>
        <location evidence="1">Cell membrane</location>
        <topology evidence="1">Multi-pass membrane protein</topology>
    </subcellularLocation>
</comment>
<feature type="transmembrane region" description="Helical" evidence="7">
    <location>
        <begin position="132"/>
        <end position="154"/>
    </location>
</feature>
<dbReference type="CDD" id="cd17490">
    <property type="entry name" value="MFS_YxlH_like"/>
    <property type="match status" value="1"/>
</dbReference>
<feature type="transmembrane region" description="Helical" evidence="7">
    <location>
        <begin position="361"/>
        <end position="379"/>
    </location>
</feature>
<feature type="transmembrane region" description="Helical" evidence="7">
    <location>
        <begin position="296"/>
        <end position="316"/>
    </location>
</feature>
<keyword evidence="2" id="KW-0813">Transport</keyword>
<name>A0A9D2PIA8_9FIRM</name>
<feature type="transmembrane region" description="Helical" evidence="7">
    <location>
        <begin position="271"/>
        <end position="290"/>
    </location>
</feature>
<sequence>MKQRWNAQNGIFLAIVTLFWFAQYVYIPHQTPYLTASGMAGNAVGIIVGAYGISQMILRLPVGVWADRAGKHKAFIMTGAAAAGLASVCRVLMCDGRGFFAANLLSGLASAMWISFTVFYTGKFEEKNQQRATSRIVLFNNFGMLLGFVISAVFYEKIGMRNLCLLSVAAGAAAFLLALLLKGEKRRGGDTPVPQLLRVCAGKRLIVFSLVALIQQGIQITTTMSFTNQILKDCGASDGIVGISSILYMMSAVCFSAMASSRFCERRSPGFWIRIVLAGLAVYLILVPAVESIPVILILQLLPGMATGIVFSYAMAEAMKGVPKEKKSTAMGFFQAVYAIGMTAFPMFTGSVIAAEGMRSGYLILAVIAAVGILIVTAYQKIEV</sequence>
<dbReference type="InterPro" id="IPR036259">
    <property type="entry name" value="MFS_trans_sf"/>
</dbReference>
<feature type="transmembrane region" description="Helical" evidence="7">
    <location>
        <begin position="99"/>
        <end position="120"/>
    </location>
</feature>
<dbReference type="PROSITE" id="PS50850">
    <property type="entry name" value="MFS"/>
    <property type="match status" value="1"/>
</dbReference>
<reference evidence="9" key="2">
    <citation type="submission" date="2021-04" db="EMBL/GenBank/DDBJ databases">
        <authorList>
            <person name="Gilroy R."/>
        </authorList>
    </citation>
    <scope>NUCLEOTIDE SEQUENCE</scope>
    <source>
        <strain evidence="9">ChiSjej3B21-8574</strain>
    </source>
</reference>
<feature type="transmembrane region" description="Helical" evidence="7">
    <location>
        <begin position="160"/>
        <end position="181"/>
    </location>
</feature>
<dbReference type="PANTHER" id="PTHR23517">
    <property type="entry name" value="RESISTANCE PROTEIN MDTM, PUTATIVE-RELATED-RELATED"/>
    <property type="match status" value="1"/>
</dbReference>
<keyword evidence="3" id="KW-1003">Cell membrane</keyword>
<keyword evidence="6 7" id="KW-0472">Membrane</keyword>
<protein>
    <submittedName>
        <fullName evidence="9">MFS transporter</fullName>
    </submittedName>
</protein>
<dbReference type="InterPro" id="IPR020846">
    <property type="entry name" value="MFS_dom"/>
</dbReference>
<dbReference type="Proteomes" id="UP000823904">
    <property type="component" value="Unassembled WGS sequence"/>
</dbReference>
<comment type="caution">
    <text evidence="9">The sequence shown here is derived from an EMBL/GenBank/DDBJ whole genome shotgun (WGS) entry which is preliminary data.</text>
</comment>
<dbReference type="GO" id="GO:0005886">
    <property type="term" value="C:plasma membrane"/>
    <property type="evidence" value="ECO:0007669"/>
    <property type="project" value="UniProtKB-SubCell"/>
</dbReference>
<evidence type="ECO:0000313" key="9">
    <source>
        <dbReference type="EMBL" id="HJC51291.1"/>
    </source>
</evidence>
<feature type="transmembrane region" description="Helical" evidence="7">
    <location>
        <begin position="7"/>
        <end position="27"/>
    </location>
</feature>
<reference evidence="9" key="1">
    <citation type="journal article" date="2021" name="PeerJ">
        <title>Extensive microbial diversity within the chicken gut microbiome revealed by metagenomics and culture.</title>
        <authorList>
            <person name="Gilroy R."/>
            <person name="Ravi A."/>
            <person name="Getino M."/>
            <person name="Pursley I."/>
            <person name="Horton D.L."/>
            <person name="Alikhan N.F."/>
            <person name="Baker D."/>
            <person name="Gharbi K."/>
            <person name="Hall N."/>
            <person name="Watson M."/>
            <person name="Adriaenssens E.M."/>
            <person name="Foster-Nyarko E."/>
            <person name="Jarju S."/>
            <person name="Secka A."/>
            <person name="Antonio M."/>
            <person name="Oren A."/>
            <person name="Chaudhuri R.R."/>
            <person name="La Ragione R."/>
            <person name="Hildebrand F."/>
            <person name="Pallen M.J."/>
        </authorList>
    </citation>
    <scope>NUCLEOTIDE SEQUENCE</scope>
    <source>
        <strain evidence="9">ChiSjej3B21-8574</strain>
    </source>
</reference>
<proteinExistence type="predicted"/>
<organism evidence="9 10">
    <name type="scientific">Candidatus Anaerostipes avistercoris</name>
    <dbReference type="NCBI Taxonomy" id="2838462"/>
    <lineage>
        <taxon>Bacteria</taxon>
        <taxon>Bacillati</taxon>
        <taxon>Bacillota</taxon>
        <taxon>Clostridia</taxon>
        <taxon>Lachnospirales</taxon>
        <taxon>Lachnospiraceae</taxon>
        <taxon>Anaerostipes</taxon>
    </lineage>
</organism>
<dbReference type="GO" id="GO:0022857">
    <property type="term" value="F:transmembrane transporter activity"/>
    <property type="evidence" value="ECO:0007669"/>
    <property type="project" value="InterPro"/>
</dbReference>
<evidence type="ECO:0000256" key="5">
    <source>
        <dbReference type="ARBA" id="ARBA00022989"/>
    </source>
</evidence>
<evidence type="ECO:0000256" key="7">
    <source>
        <dbReference type="SAM" id="Phobius"/>
    </source>
</evidence>
<accession>A0A9D2PIA8</accession>
<dbReference type="Pfam" id="PF07690">
    <property type="entry name" value="MFS_1"/>
    <property type="match status" value="1"/>
</dbReference>
<evidence type="ECO:0000256" key="2">
    <source>
        <dbReference type="ARBA" id="ARBA00022448"/>
    </source>
</evidence>
<keyword evidence="4 7" id="KW-0812">Transmembrane</keyword>
<evidence type="ECO:0000256" key="4">
    <source>
        <dbReference type="ARBA" id="ARBA00022692"/>
    </source>
</evidence>
<gene>
    <name evidence="9" type="ORF">H9754_12130</name>
</gene>
<evidence type="ECO:0000256" key="3">
    <source>
        <dbReference type="ARBA" id="ARBA00022475"/>
    </source>
</evidence>
<evidence type="ECO:0000256" key="1">
    <source>
        <dbReference type="ARBA" id="ARBA00004651"/>
    </source>
</evidence>
<feature type="transmembrane region" description="Helical" evidence="7">
    <location>
        <begin position="239"/>
        <end position="259"/>
    </location>
</feature>
<dbReference type="Gene3D" id="1.20.1250.20">
    <property type="entry name" value="MFS general substrate transporter like domains"/>
    <property type="match status" value="1"/>
</dbReference>
<feature type="transmembrane region" description="Helical" evidence="7">
    <location>
        <begin position="33"/>
        <end position="53"/>
    </location>
</feature>